<evidence type="ECO:0000313" key="3">
    <source>
        <dbReference type="EMBL" id="CAF1574623.1"/>
    </source>
</evidence>
<dbReference type="Proteomes" id="UP000663877">
    <property type="component" value="Unassembled WGS sequence"/>
</dbReference>
<accession>A0A815YRG5</accession>
<dbReference type="AlphaFoldDB" id="A0A815YRG5"/>
<proteinExistence type="predicted"/>
<protein>
    <submittedName>
        <fullName evidence="3">Uncharacterized protein</fullName>
    </submittedName>
</protein>
<evidence type="ECO:0000313" key="4">
    <source>
        <dbReference type="Proteomes" id="UP000663832"/>
    </source>
</evidence>
<dbReference type="Proteomes" id="UP000663832">
    <property type="component" value="Unassembled WGS sequence"/>
</dbReference>
<dbReference type="EMBL" id="CAJNOM010000879">
    <property type="protein sequence ID" value="CAF1574623.1"/>
    <property type="molecule type" value="Genomic_DNA"/>
</dbReference>
<evidence type="ECO:0000313" key="2">
    <source>
        <dbReference type="EMBL" id="CAF1298106.1"/>
    </source>
</evidence>
<dbReference type="Gene3D" id="2.60.120.260">
    <property type="entry name" value="Galactose-binding domain-like"/>
    <property type="match status" value="1"/>
</dbReference>
<keyword evidence="4" id="KW-1185">Reference proteome</keyword>
<reference evidence="3" key="1">
    <citation type="submission" date="2021-02" db="EMBL/GenBank/DDBJ databases">
        <authorList>
            <person name="Nowell W R."/>
        </authorList>
    </citation>
    <scope>NUCLEOTIDE SEQUENCE</scope>
</reference>
<name>A0A815YRG5_9BILA</name>
<organism evidence="3 4">
    <name type="scientific">Adineta steineri</name>
    <dbReference type="NCBI Taxonomy" id="433720"/>
    <lineage>
        <taxon>Eukaryota</taxon>
        <taxon>Metazoa</taxon>
        <taxon>Spiralia</taxon>
        <taxon>Gnathifera</taxon>
        <taxon>Rotifera</taxon>
        <taxon>Eurotatoria</taxon>
        <taxon>Bdelloidea</taxon>
        <taxon>Adinetida</taxon>
        <taxon>Adinetidae</taxon>
        <taxon>Adineta</taxon>
    </lineage>
</organism>
<dbReference type="EMBL" id="CAJNOI010000516">
    <property type="protein sequence ID" value="CAF1298106.1"/>
    <property type="molecule type" value="Genomic_DNA"/>
</dbReference>
<feature type="transmembrane region" description="Helical" evidence="1">
    <location>
        <begin position="7"/>
        <end position="27"/>
    </location>
</feature>
<gene>
    <name evidence="2" type="ORF">BJG266_LOCUS32129</name>
    <name evidence="3" type="ORF">QVE165_LOCUS49228</name>
</gene>
<sequence>MENSRDYLGRLILIISTIILSITPGYLSAQVNGGMAINLNSGTMIQTAFSVDLTNIDITQITSYDSMINQMNLYLGFLTDDIRIQSISLVNSFISSTNAHETVQYTGANLSCDIVIDKTILKSNKCGILTITINIKKFPSTICGTNDCQTKYITDIKTMIRSRYISVIMLILQTANGDIRLVSAQFCYFVNSLTITANNNPTSGTQNFLTTFTYGTDQYSNKTSADFGFTSGHTQVFSDCPGDGYFAIANVVPGCFFWIPGGFDHTANETGGYMYVLNALLYPGLYFNKTINNLSIGKVYEFSTYAANLNQPGWSPSNIIFQVRTATSDNTLIAEGNSGNIPDSANFAWNKYGISFVAPSTSVMLLMISNGTSSAGNDVALDDIGLCRC</sequence>
<comment type="caution">
    <text evidence="3">The sequence shown here is derived from an EMBL/GenBank/DDBJ whole genome shotgun (WGS) entry which is preliminary data.</text>
</comment>
<keyword evidence="1" id="KW-1133">Transmembrane helix</keyword>
<evidence type="ECO:0000256" key="1">
    <source>
        <dbReference type="SAM" id="Phobius"/>
    </source>
</evidence>
<keyword evidence="1" id="KW-0472">Membrane</keyword>
<keyword evidence="1" id="KW-0812">Transmembrane</keyword>